<dbReference type="Proteomes" id="UP000011083">
    <property type="component" value="Unassembled WGS sequence"/>
</dbReference>
<dbReference type="OrthoDB" id="1734063at2759"/>
<evidence type="ECO:0000256" key="5">
    <source>
        <dbReference type="ARBA" id="ARBA00022927"/>
    </source>
</evidence>
<dbReference type="GeneID" id="14915843"/>
<evidence type="ECO:0000256" key="4">
    <source>
        <dbReference type="ARBA" id="ARBA00022753"/>
    </source>
</evidence>
<keyword evidence="4" id="KW-0967">Endosome</keyword>
<keyword evidence="6" id="KW-0175">Coiled coil</keyword>
<dbReference type="EMBL" id="KB008036">
    <property type="protein sequence ID" value="ELR15233.1"/>
    <property type="molecule type" value="Genomic_DNA"/>
</dbReference>
<keyword evidence="3" id="KW-0813">Transport</keyword>
<feature type="coiled-coil region" evidence="6">
    <location>
        <begin position="167"/>
        <end position="194"/>
    </location>
</feature>
<dbReference type="PANTHER" id="PTHR13673:SF0">
    <property type="entry name" value="VPS35 ENDOSOMAL PROTEIN-SORTING FACTOR-LIKE"/>
    <property type="match status" value="1"/>
</dbReference>
<proteinExistence type="inferred from homology"/>
<keyword evidence="5" id="KW-0653">Protein transport</keyword>
<feature type="region of interest" description="Disordered" evidence="7">
    <location>
        <begin position="23"/>
        <end position="122"/>
    </location>
</feature>
<accession>L8GRF8</accession>
<evidence type="ECO:0000256" key="3">
    <source>
        <dbReference type="ARBA" id="ARBA00022448"/>
    </source>
</evidence>
<name>L8GRF8_ACACF</name>
<dbReference type="InterPro" id="IPR029705">
    <property type="entry name" value="VPS35L"/>
</dbReference>
<evidence type="ECO:0000313" key="8">
    <source>
        <dbReference type="EMBL" id="ELR15233.1"/>
    </source>
</evidence>
<feature type="compositionally biased region" description="Polar residues" evidence="7">
    <location>
        <begin position="51"/>
        <end position="70"/>
    </location>
</feature>
<dbReference type="KEGG" id="acan:ACA1_219480"/>
<evidence type="ECO:0000256" key="2">
    <source>
        <dbReference type="ARBA" id="ARBA00010704"/>
    </source>
</evidence>
<sequence>MASYQWFPKERDYEAERVENALARTLSTANHPLKPNSKNENEEAANASPLHASQNGSSGSVSTKRVTSTFIDPLSAGDPLSAPQPTPSSNITTMYESGSMTRSTSSPLVARKASTKRGQYYDQEEDPTFVPWSMKKKDILTVYTTDEQVGIQMSFMEETGTRLSVAVDKQKQRLEELDETDEALEKQYLKISQKEYIAHIEKLNEELRRAWENEERVKTLKIAIQCAKVLGDISVIKFYPSKWTICTEILDTFGKLVYERIWERASQHNPSTGQTTYLPDNFSPKDVPEVARETCRNWFFKIASIRELLPRIYVEMAIIKCYAFLSQNSYREVINRLCMMIRGVGDPLIAMYLRAYLARKGREIAPQLTEHLTTSFNDYLYTHQIVTQRPAFQKMLDSHKLALSDYIHLYSPALDWLLQCIAHKAPVDVFQTTLAKYRKSGNSLVLNHIISSFPPDYIAANARPIAALIKESDGLSYAKHKLYHTFGVCLALAPAPPESERLALLNDVWKVVAKFEDAKEYIAVAEVWIEYPLKHCTASETNRLIQDIVAHAKKDKAYDSIQPQLASIVHKVLSNYPDFTATFTTMSNFLPLFDLFTSATQVEVSKALLEAFAKNKSVTSDPLLINTVFTAAKALHDSVNTLSFSDEVRQIASLISAFITKVDFGREVIKHLDFYVECRRAFANLDGVKSTLVLGACNLAMRTLKLTQGKHTKKTAAFVRACVAYTFISIPSMDDPFAQLYLYIYAGQVALANQSLPQADSLFKAAITLVQEIPPYTETIEAGGSRSNETWLLNFISYFAAVLVAVPGHPEQGAFYLVKGLIKARNYPWEAGSISKSLAYVSILAYFSTQAQMALPYHFPKGNAPTPSAVDANDVLYGGDDAFKKEQQAIIDRLLELILEQMAALKAEATPASERKQKQLACALFEHTVRFAGLNTKSASLAANLFNMAKKCGATPGELRTYLVPLRSAPASTPAADLHAKLASSIS</sequence>
<organism evidence="8 9">
    <name type="scientific">Acanthamoeba castellanii (strain ATCC 30010 / Neff)</name>
    <dbReference type="NCBI Taxonomy" id="1257118"/>
    <lineage>
        <taxon>Eukaryota</taxon>
        <taxon>Amoebozoa</taxon>
        <taxon>Discosea</taxon>
        <taxon>Longamoebia</taxon>
        <taxon>Centramoebida</taxon>
        <taxon>Acanthamoebidae</taxon>
        <taxon>Acanthamoeba</taxon>
    </lineage>
</organism>
<dbReference type="GO" id="GO:0032456">
    <property type="term" value="P:endocytic recycling"/>
    <property type="evidence" value="ECO:0007669"/>
    <property type="project" value="InterPro"/>
</dbReference>
<feature type="compositionally biased region" description="Polar residues" evidence="7">
    <location>
        <begin position="87"/>
        <end position="107"/>
    </location>
</feature>
<evidence type="ECO:0000313" key="9">
    <source>
        <dbReference type="Proteomes" id="UP000011083"/>
    </source>
</evidence>
<evidence type="ECO:0000256" key="6">
    <source>
        <dbReference type="SAM" id="Coils"/>
    </source>
</evidence>
<gene>
    <name evidence="8" type="ORF">ACA1_219480</name>
</gene>
<dbReference type="GO" id="GO:0015031">
    <property type="term" value="P:protein transport"/>
    <property type="evidence" value="ECO:0007669"/>
    <property type="project" value="UniProtKB-KW"/>
</dbReference>
<dbReference type="OMA" id="RVEVCKN"/>
<dbReference type="GO" id="GO:0005768">
    <property type="term" value="C:endosome"/>
    <property type="evidence" value="ECO:0007669"/>
    <property type="project" value="UniProtKB-SubCell"/>
</dbReference>
<keyword evidence="9" id="KW-1185">Reference proteome</keyword>
<evidence type="ECO:0000256" key="1">
    <source>
        <dbReference type="ARBA" id="ARBA00004177"/>
    </source>
</evidence>
<comment type="similarity">
    <text evidence="2">Belongs to the VPS35L family.</text>
</comment>
<dbReference type="PANTHER" id="PTHR13673">
    <property type="entry name" value="ESOPHAGEAL CANCER ASSOCIATED PROTEIN"/>
    <property type="match status" value="1"/>
</dbReference>
<protein>
    <submittedName>
        <fullName evidence="8">Uncharacterized protein</fullName>
    </submittedName>
</protein>
<dbReference type="VEuPathDB" id="AmoebaDB:ACA1_219480"/>
<dbReference type="AlphaFoldDB" id="L8GRF8"/>
<evidence type="ECO:0000256" key="7">
    <source>
        <dbReference type="SAM" id="MobiDB-lite"/>
    </source>
</evidence>
<reference evidence="8 9" key="1">
    <citation type="journal article" date="2013" name="Genome Biol.">
        <title>Genome of Acanthamoeba castellanii highlights extensive lateral gene transfer and early evolution of tyrosine kinase signaling.</title>
        <authorList>
            <person name="Clarke M."/>
            <person name="Lohan A.J."/>
            <person name="Liu B."/>
            <person name="Lagkouvardos I."/>
            <person name="Roy S."/>
            <person name="Zafar N."/>
            <person name="Bertelli C."/>
            <person name="Schilde C."/>
            <person name="Kianianmomeni A."/>
            <person name="Burglin T.R."/>
            <person name="Frech C."/>
            <person name="Turcotte B."/>
            <person name="Kopec K.O."/>
            <person name="Synnott J.M."/>
            <person name="Choo C."/>
            <person name="Paponov I."/>
            <person name="Finkler A."/>
            <person name="Soon Heng Tan C."/>
            <person name="Hutchins A.P."/>
            <person name="Weinmeier T."/>
            <person name="Rattei T."/>
            <person name="Chu J.S."/>
            <person name="Gimenez G."/>
            <person name="Irimia M."/>
            <person name="Rigden D.J."/>
            <person name="Fitzpatrick D.A."/>
            <person name="Lorenzo-Morales J."/>
            <person name="Bateman A."/>
            <person name="Chiu C.H."/>
            <person name="Tang P."/>
            <person name="Hegemann P."/>
            <person name="Fromm H."/>
            <person name="Raoult D."/>
            <person name="Greub G."/>
            <person name="Miranda-Saavedra D."/>
            <person name="Chen N."/>
            <person name="Nash P."/>
            <person name="Ginger M.L."/>
            <person name="Horn M."/>
            <person name="Schaap P."/>
            <person name="Caler L."/>
            <person name="Loftus B."/>
        </authorList>
    </citation>
    <scope>NUCLEOTIDE SEQUENCE [LARGE SCALE GENOMIC DNA]</scope>
    <source>
        <strain evidence="8 9">Neff</strain>
    </source>
</reference>
<comment type="subcellular location">
    <subcellularLocation>
        <location evidence="1">Endosome</location>
    </subcellularLocation>
</comment>
<dbReference type="RefSeq" id="XP_004337246.1">
    <property type="nucleotide sequence ID" value="XM_004337198.1"/>
</dbReference>
<dbReference type="STRING" id="1257118.L8GRF8"/>